<reference evidence="14 15" key="1">
    <citation type="journal article" date="2018" name="PLoS Genet.">
        <title>Population sequencing reveals clonal diversity and ancestral inbreeding in the grapevine cultivar Chardonnay.</title>
        <authorList>
            <person name="Roach M.J."/>
            <person name="Johnson D.L."/>
            <person name="Bohlmann J."/>
            <person name="van Vuuren H.J."/>
            <person name="Jones S.J."/>
            <person name="Pretorius I.S."/>
            <person name="Schmidt S.A."/>
            <person name="Borneman A.R."/>
        </authorList>
    </citation>
    <scope>NUCLEOTIDE SEQUENCE [LARGE SCALE GENOMIC DNA]</scope>
    <source>
        <strain evidence="15">cv. Chardonnay</strain>
        <tissue evidence="14">Leaf</tissue>
    </source>
</reference>
<dbReference type="PANTHER" id="PTHR12497">
    <property type="entry name" value="TAZ PROTEIN TAFAZZIN"/>
    <property type="match status" value="1"/>
</dbReference>
<keyword evidence="7" id="KW-0496">Mitochondrion</keyword>
<feature type="domain" description="Phospholipid/glycerol acyltransferase" evidence="13">
    <location>
        <begin position="88"/>
        <end position="213"/>
    </location>
</feature>
<evidence type="ECO:0000256" key="3">
    <source>
        <dbReference type="ARBA" id="ARBA00022679"/>
    </source>
</evidence>
<keyword evidence="6" id="KW-0443">Lipid metabolism</keyword>
<evidence type="ECO:0000256" key="5">
    <source>
        <dbReference type="ARBA" id="ARBA00022792"/>
    </source>
</evidence>
<evidence type="ECO:0000259" key="13">
    <source>
        <dbReference type="SMART" id="SM00563"/>
    </source>
</evidence>
<accession>A0A438HF92</accession>
<dbReference type="Proteomes" id="UP000288805">
    <property type="component" value="Unassembled WGS sequence"/>
</dbReference>
<dbReference type="GO" id="GO:0016746">
    <property type="term" value="F:acyltransferase activity"/>
    <property type="evidence" value="ECO:0007669"/>
    <property type="project" value="UniProtKB-KW"/>
</dbReference>
<evidence type="ECO:0000256" key="10">
    <source>
        <dbReference type="ARBA" id="ARBA00024323"/>
    </source>
</evidence>
<dbReference type="EMBL" id="QGNW01000232">
    <property type="protein sequence ID" value="RVW83135.1"/>
    <property type="molecule type" value="Genomic_DNA"/>
</dbReference>
<evidence type="ECO:0000256" key="6">
    <source>
        <dbReference type="ARBA" id="ARBA00023098"/>
    </source>
</evidence>
<comment type="catalytic activity">
    <reaction evidence="11">
        <text>1'-[1,2-diacyl-sn-glycero-3-phospho],3'-[1-acyl-sn-glycero-3-phospho]-glycerol + a 1,2-diacyl-sn-glycero-3-phosphocholine = a cardiolipin + a 1-acyl-sn-glycero-3-phosphocholine</text>
        <dbReference type="Rhea" id="RHEA:33731"/>
        <dbReference type="ChEBI" id="CHEBI:57643"/>
        <dbReference type="ChEBI" id="CHEBI:58168"/>
        <dbReference type="ChEBI" id="CHEBI:62237"/>
        <dbReference type="ChEBI" id="CHEBI:64743"/>
    </reaction>
    <physiologicalReaction direction="left-to-right" evidence="11">
        <dbReference type="Rhea" id="RHEA:33732"/>
    </physiologicalReaction>
    <physiologicalReaction direction="right-to-left" evidence="11">
        <dbReference type="Rhea" id="RHEA:33733"/>
    </physiologicalReaction>
</comment>
<dbReference type="InterPro" id="IPR002123">
    <property type="entry name" value="Plipid/glycerol_acylTrfase"/>
</dbReference>
<evidence type="ECO:0000256" key="7">
    <source>
        <dbReference type="ARBA" id="ARBA00023128"/>
    </source>
</evidence>
<comment type="subcellular location">
    <subcellularLocation>
        <location evidence="1">Mitochondrion inner membrane</location>
        <topology evidence="1">Peripheral membrane protein</topology>
        <orientation evidence="1">Intermembrane side</orientation>
    </subcellularLocation>
    <subcellularLocation>
        <location evidence="10">Mitochondrion outer membrane</location>
        <topology evidence="10">Peripheral membrane protein</topology>
        <orientation evidence="10">Intermembrane side</orientation>
    </subcellularLocation>
</comment>
<gene>
    <name evidence="14" type="primary">TAZ_0</name>
    <name evidence="14" type="ORF">CK203_040796</name>
</gene>
<dbReference type="AlphaFoldDB" id="A0A438HF92"/>
<protein>
    <recommendedName>
        <fullName evidence="12">Tafazzin family protein</fullName>
    </recommendedName>
</protein>
<evidence type="ECO:0000256" key="4">
    <source>
        <dbReference type="ARBA" id="ARBA00022787"/>
    </source>
</evidence>
<dbReference type="GO" id="GO:0005741">
    <property type="term" value="C:mitochondrial outer membrane"/>
    <property type="evidence" value="ECO:0007669"/>
    <property type="project" value="UniProtKB-SubCell"/>
</dbReference>
<keyword evidence="9" id="KW-0012">Acyltransferase</keyword>
<comment type="similarity">
    <text evidence="2 12">Belongs to the taffazin family.</text>
</comment>
<keyword evidence="5" id="KW-0999">Mitochondrion inner membrane</keyword>
<dbReference type="CDD" id="cd07989">
    <property type="entry name" value="LPLAT_AGPAT-like"/>
    <property type="match status" value="1"/>
</dbReference>
<dbReference type="SMART" id="SM00563">
    <property type="entry name" value="PlsC"/>
    <property type="match status" value="1"/>
</dbReference>
<dbReference type="PRINTS" id="PR00979">
    <property type="entry name" value="TAFAZZIN"/>
</dbReference>
<dbReference type="GO" id="GO:0005743">
    <property type="term" value="C:mitochondrial inner membrane"/>
    <property type="evidence" value="ECO:0007669"/>
    <property type="project" value="UniProtKB-SubCell"/>
</dbReference>
<evidence type="ECO:0000256" key="2">
    <source>
        <dbReference type="ARBA" id="ARBA00010524"/>
    </source>
</evidence>
<dbReference type="PANTHER" id="PTHR12497:SF0">
    <property type="entry name" value="TAFAZZIN"/>
    <property type="match status" value="1"/>
</dbReference>
<proteinExistence type="inferred from homology"/>
<keyword evidence="8" id="KW-0472">Membrane</keyword>
<organism evidence="14 15">
    <name type="scientific">Vitis vinifera</name>
    <name type="common">Grape</name>
    <dbReference type="NCBI Taxonomy" id="29760"/>
    <lineage>
        <taxon>Eukaryota</taxon>
        <taxon>Viridiplantae</taxon>
        <taxon>Streptophyta</taxon>
        <taxon>Embryophyta</taxon>
        <taxon>Tracheophyta</taxon>
        <taxon>Spermatophyta</taxon>
        <taxon>Magnoliopsida</taxon>
        <taxon>eudicotyledons</taxon>
        <taxon>Gunneridae</taxon>
        <taxon>Pentapetalae</taxon>
        <taxon>rosids</taxon>
        <taxon>Vitales</taxon>
        <taxon>Vitaceae</taxon>
        <taxon>Viteae</taxon>
        <taxon>Vitis</taxon>
    </lineage>
</organism>
<dbReference type="Pfam" id="PF01553">
    <property type="entry name" value="Acyltransferase"/>
    <property type="match status" value="1"/>
</dbReference>
<dbReference type="GO" id="GO:0006644">
    <property type="term" value="P:phospholipid metabolic process"/>
    <property type="evidence" value="ECO:0007669"/>
    <property type="project" value="InterPro"/>
</dbReference>
<evidence type="ECO:0000256" key="11">
    <source>
        <dbReference type="ARBA" id="ARBA00047906"/>
    </source>
</evidence>
<evidence type="ECO:0000256" key="1">
    <source>
        <dbReference type="ARBA" id="ARBA00004137"/>
    </source>
</evidence>
<sequence>MEDLWKSRARSLQLRLRDRFRIAVDRHRRLPMFSTDGYFSSTLQRWLRRVRDFRRDSLPSSSAFYRKRVGKDIGAEEDSVFVRMPSSTCGNHVASMDDPLIIASLLPPNVLLDARSLRWTMCATDRCFKNPVTSASFNVSSFGQFLVAMGSTRRAWTWLFSKLNSGGWVHIFPEGSRSRDGGKTMGSAKRGVGRLVLDADNTPIVVPFVHTGMQEVMPIGANFPRIGQANLWCFVRLMIILSGGAIHFHGFQEVPPEWLGSVTVLIGDPIHFDDLLNEEQTQHMSEENYMMQCLQGSAIDCRN</sequence>
<evidence type="ECO:0000313" key="14">
    <source>
        <dbReference type="EMBL" id="RVW83135.1"/>
    </source>
</evidence>
<evidence type="ECO:0000256" key="12">
    <source>
        <dbReference type="RuleBase" id="RU365062"/>
    </source>
</evidence>
<keyword evidence="4" id="KW-1000">Mitochondrion outer membrane</keyword>
<dbReference type="InterPro" id="IPR000872">
    <property type="entry name" value="Tafazzin"/>
</dbReference>
<name>A0A438HF92_VITVI</name>
<comment type="caution">
    <text evidence="14">The sequence shown here is derived from an EMBL/GenBank/DDBJ whole genome shotgun (WGS) entry which is preliminary data.</text>
</comment>
<dbReference type="SUPFAM" id="SSF69593">
    <property type="entry name" value="Glycerol-3-phosphate (1)-acyltransferase"/>
    <property type="match status" value="1"/>
</dbReference>
<evidence type="ECO:0000256" key="9">
    <source>
        <dbReference type="ARBA" id="ARBA00023315"/>
    </source>
</evidence>
<evidence type="ECO:0000256" key="8">
    <source>
        <dbReference type="ARBA" id="ARBA00023136"/>
    </source>
</evidence>
<evidence type="ECO:0000313" key="15">
    <source>
        <dbReference type="Proteomes" id="UP000288805"/>
    </source>
</evidence>
<keyword evidence="3" id="KW-0808">Transferase</keyword>